<protein>
    <submittedName>
        <fullName evidence="2">Uncharacterized protein</fullName>
    </submittedName>
</protein>
<dbReference type="RefSeq" id="WP_147026102.1">
    <property type="nucleotide sequence ID" value="NZ_BJZU01000046.1"/>
</dbReference>
<feature type="region of interest" description="Disordered" evidence="1">
    <location>
        <begin position="35"/>
        <end position="82"/>
    </location>
</feature>
<dbReference type="AlphaFoldDB" id="A0A512J3E0"/>
<reference evidence="2 4" key="3">
    <citation type="submission" date="2019-07" db="EMBL/GenBank/DDBJ databases">
        <title>Whole genome shotgun sequence of Methylobacterium oxalidis NBRC 107715.</title>
        <authorList>
            <person name="Hosoyama A."/>
            <person name="Uohara A."/>
            <person name="Ohji S."/>
            <person name="Ichikawa N."/>
        </authorList>
    </citation>
    <scope>NUCLEOTIDE SEQUENCE [LARGE SCALE GENOMIC DNA]</scope>
    <source>
        <strain evidence="2 4">NBRC 107715</strain>
    </source>
</reference>
<keyword evidence="5" id="KW-1185">Reference proteome</keyword>
<dbReference type="Proteomes" id="UP000321960">
    <property type="component" value="Unassembled WGS sequence"/>
</dbReference>
<dbReference type="Proteomes" id="UP001156856">
    <property type="component" value="Unassembled WGS sequence"/>
</dbReference>
<proteinExistence type="predicted"/>
<sequence length="82" mass="8596">MSRITRTDFNEYRMALLAAGPGFTPPPAILLGTCPPPAQPSRAPADETPAETRPLADHVNAPEAIATSRTSLHPSLPVQPAA</sequence>
<reference evidence="3" key="4">
    <citation type="submission" date="2023-01" db="EMBL/GenBank/DDBJ databases">
        <title>Draft genome sequence of Methylobacterium oxalidis strain NBRC 107715.</title>
        <authorList>
            <person name="Sun Q."/>
            <person name="Mori K."/>
        </authorList>
    </citation>
    <scope>NUCLEOTIDE SEQUENCE</scope>
    <source>
        <strain evidence="3">NBRC 107715</strain>
    </source>
</reference>
<evidence type="ECO:0000313" key="5">
    <source>
        <dbReference type="Proteomes" id="UP001156856"/>
    </source>
</evidence>
<evidence type="ECO:0000256" key="1">
    <source>
        <dbReference type="SAM" id="MobiDB-lite"/>
    </source>
</evidence>
<accession>A0A512J3E0</accession>
<reference evidence="5" key="2">
    <citation type="journal article" date="2019" name="Int. J. Syst. Evol. Microbiol.">
        <title>The Global Catalogue of Microorganisms (GCM) 10K type strain sequencing project: providing services to taxonomists for standard genome sequencing and annotation.</title>
        <authorList>
            <consortium name="The Broad Institute Genomics Platform"/>
            <consortium name="The Broad Institute Genome Sequencing Center for Infectious Disease"/>
            <person name="Wu L."/>
            <person name="Ma J."/>
        </authorList>
    </citation>
    <scope>NUCLEOTIDE SEQUENCE [LARGE SCALE GENOMIC DNA]</scope>
    <source>
        <strain evidence="5">NBRC 107715</strain>
    </source>
</reference>
<reference evidence="3" key="1">
    <citation type="journal article" date="2014" name="Int. J. Syst. Evol. Microbiol.">
        <title>Complete genome of a new Firmicutes species belonging to the dominant human colonic microbiota ('Ruminococcus bicirculans') reveals two chromosomes and a selective capacity to utilize plant glucans.</title>
        <authorList>
            <consortium name="NISC Comparative Sequencing Program"/>
            <person name="Wegmann U."/>
            <person name="Louis P."/>
            <person name="Goesmann A."/>
            <person name="Henrissat B."/>
            <person name="Duncan S.H."/>
            <person name="Flint H.J."/>
        </authorList>
    </citation>
    <scope>NUCLEOTIDE SEQUENCE</scope>
    <source>
        <strain evidence="3">NBRC 107715</strain>
    </source>
</reference>
<dbReference type="EMBL" id="BSPK01000053">
    <property type="protein sequence ID" value="GLS64753.1"/>
    <property type="molecule type" value="Genomic_DNA"/>
</dbReference>
<name>A0A512J3E0_9HYPH</name>
<evidence type="ECO:0000313" key="3">
    <source>
        <dbReference type="EMBL" id="GLS64753.1"/>
    </source>
</evidence>
<organism evidence="2 4">
    <name type="scientific">Methylobacterium oxalidis</name>
    <dbReference type="NCBI Taxonomy" id="944322"/>
    <lineage>
        <taxon>Bacteria</taxon>
        <taxon>Pseudomonadati</taxon>
        <taxon>Pseudomonadota</taxon>
        <taxon>Alphaproteobacteria</taxon>
        <taxon>Hyphomicrobiales</taxon>
        <taxon>Methylobacteriaceae</taxon>
        <taxon>Methylobacterium</taxon>
    </lineage>
</organism>
<comment type="caution">
    <text evidence="2">The sequence shown here is derived from an EMBL/GenBank/DDBJ whole genome shotgun (WGS) entry which is preliminary data.</text>
</comment>
<dbReference type="EMBL" id="BJZU01000046">
    <property type="protein sequence ID" value="GEP04474.1"/>
    <property type="molecule type" value="Genomic_DNA"/>
</dbReference>
<gene>
    <name evidence="3" type="ORF">GCM10007888_31340</name>
    <name evidence="2" type="ORF">MOX02_25120</name>
</gene>
<evidence type="ECO:0000313" key="4">
    <source>
        <dbReference type="Proteomes" id="UP000321960"/>
    </source>
</evidence>
<evidence type="ECO:0000313" key="2">
    <source>
        <dbReference type="EMBL" id="GEP04474.1"/>
    </source>
</evidence>